<dbReference type="Gene3D" id="3.30.565.10">
    <property type="entry name" value="Histidine kinase-like ATPase, C-terminal domain"/>
    <property type="match status" value="1"/>
</dbReference>
<dbReference type="CDD" id="cd16917">
    <property type="entry name" value="HATPase_UhpB-NarQ-NarX-like"/>
    <property type="match status" value="1"/>
</dbReference>
<dbReference type="GO" id="GO:0000155">
    <property type="term" value="F:phosphorelay sensor kinase activity"/>
    <property type="evidence" value="ECO:0007669"/>
    <property type="project" value="InterPro"/>
</dbReference>
<dbReference type="Pfam" id="PF07730">
    <property type="entry name" value="HisKA_3"/>
    <property type="match status" value="1"/>
</dbReference>
<gene>
    <name evidence="12" type="ORF">HMPREF1705_04165</name>
</gene>
<keyword evidence="13" id="KW-1185">Reference proteome</keyword>
<keyword evidence="3" id="KW-0597">Phosphoprotein</keyword>
<evidence type="ECO:0000259" key="11">
    <source>
        <dbReference type="Pfam" id="PF07730"/>
    </source>
</evidence>
<dbReference type="Proteomes" id="UP000005273">
    <property type="component" value="Unassembled WGS sequence"/>
</dbReference>
<feature type="domain" description="Signal transduction histidine kinase subgroup 3 dimerisation and phosphoacceptor" evidence="11">
    <location>
        <begin position="249"/>
        <end position="312"/>
    </location>
</feature>
<keyword evidence="5" id="KW-0547">Nucleotide-binding</keyword>
<dbReference type="Gene3D" id="1.20.5.1930">
    <property type="match status" value="1"/>
</dbReference>
<dbReference type="GO" id="GO:0016020">
    <property type="term" value="C:membrane"/>
    <property type="evidence" value="ECO:0007669"/>
    <property type="project" value="InterPro"/>
</dbReference>
<keyword evidence="7" id="KW-0067">ATP-binding</keyword>
<dbReference type="InterPro" id="IPR036890">
    <property type="entry name" value="HATPase_C_sf"/>
</dbReference>
<dbReference type="EC" id="2.7.13.3" evidence="2"/>
<evidence type="ECO:0000256" key="6">
    <source>
        <dbReference type="ARBA" id="ARBA00022777"/>
    </source>
</evidence>
<name>A0A0T5X987_9BACT</name>
<dbReference type="RefSeq" id="WP_009201930.1">
    <property type="nucleotide sequence ID" value="NZ_ACJX03000001.1"/>
</dbReference>
<dbReference type="InterPro" id="IPR003594">
    <property type="entry name" value="HATPase_dom"/>
</dbReference>
<evidence type="ECO:0000256" key="3">
    <source>
        <dbReference type="ARBA" id="ARBA00022553"/>
    </source>
</evidence>
<dbReference type="InterPro" id="IPR011712">
    <property type="entry name" value="Sig_transdc_His_kin_sub3_dim/P"/>
</dbReference>
<evidence type="ECO:0000256" key="5">
    <source>
        <dbReference type="ARBA" id="ARBA00022741"/>
    </source>
</evidence>
<keyword evidence="8" id="KW-0902">Two-component regulatory system</keyword>
<dbReference type="EMBL" id="ACJX03000001">
    <property type="protein sequence ID" value="KRT34913.1"/>
    <property type="molecule type" value="Genomic_DNA"/>
</dbReference>
<comment type="caution">
    <text evidence="12">The sequence shown here is derived from an EMBL/GenBank/DDBJ whole genome shotgun (WGS) entry which is preliminary data.</text>
</comment>
<dbReference type="PANTHER" id="PTHR24421:SF10">
    <property type="entry name" value="NITRATE_NITRITE SENSOR PROTEIN NARQ"/>
    <property type="match status" value="1"/>
</dbReference>
<organism evidence="12 13">
    <name type="scientific">Acetomicrobium hydrogeniformans ATCC BAA-1850</name>
    <dbReference type="NCBI Taxonomy" id="592015"/>
    <lineage>
        <taxon>Bacteria</taxon>
        <taxon>Thermotogati</taxon>
        <taxon>Synergistota</taxon>
        <taxon>Synergistia</taxon>
        <taxon>Synergistales</taxon>
        <taxon>Acetomicrobiaceae</taxon>
        <taxon>Acetomicrobium</taxon>
    </lineage>
</organism>
<sequence length="460" mass="51339">MKKHLLLILTLLILIPSVAILVVTGWGVVEHEKAMKNIAESYVLDLAQSVAVQVDRPRFMRRNLMISRSLESFALDISLPGWVALVDENGNLLAASSRAQDVLPQLWQGGIPVGRAILVKGPFGDNYTIAAIPTSQGWYVIAAVAWSQLLGPMVRFSHLWPVAVGLLAIAGVCAAWAFWRWLIMPLLSLESEVSSLKWGKDLPKKDDPVAVKEIRRLRKVLYQLAQTAREREELTQRYVSDLVRVQEEERTKLAREIHDGPLQDVTALLQRILLLKRENWSDKAKKYIEIAEESATEAVKELRGLCDSLSPPWLDLGLSQALTELTDRLERVYGVKIHIETSELPEVDTDTILAFFRITQEAINNAVKHGHADNVWIKLFYEGKSLILCIEDDGCGFDFEGDTEALRVKGHRGIANMIERMRLVGGSIDITTSRGKGTKVVCTVSLPFVGEEASSDAFDV</sequence>
<dbReference type="PANTHER" id="PTHR24421">
    <property type="entry name" value="NITRATE/NITRITE SENSOR PROTEIN NARX-RELATED"/>
    <property type="match status" value="1"/>
</dbReference>
<dbReference type="GO" id="GO:0046983">
    <property type="term" value="F:protein dimerization activity"/>
    <property type="evidence" value="ECO:0007669"/>
    <property type="project" value="InterPro"/>
</dbReference>
<keyword evidence="4" id="KW-0808">Transferase</keyword>
<keyword evidence="9" id="KW-0812">Transmembrane</keyword>
<evidence type="ECO:0000313" key="13">
    <source>
        <dbReference type="Proteomes" id="UP000005273"/>
    </source>
</evidence>
<dbReference type="InterPro" id="IPR050482">
    <property type="entry name" value="Sensor_HK_TwoCompSys"/>
</dbReference>
<feature type="domain" description="Histidine kinase/HSP90-like ATPase" evidence="10">
    <location>
        <begin position="354"/>
        <end position="446"/>
    </location>
</feature>
<protein>
    <recommendedName>
        <fullName evidence="2">histidine kinase</fullName>
        <ecNumber evidence="2">2.7.13.3</ecNumber>
    </recommendedName>
</protein>
<evidence type="ECO:0000256" key="2">
    <source>
        <dbReference type="ARBA" id="ARBA00012438"/>
    </source>
</evidence>
<evidence type="ECO:0000313" key="12">
    <source>
        <dbReference type="EMBL" id="KRT34913.1"/>
    </source>
</evidence>
<keyword evidence="9" id="KW-1133">Transmembrane helix</keyword>
<dbReference type="SUPFAM" id="SSF55874">
    <property type="entry name" value="ATPase domain of HSP90 chaperone/DNA topoisomerase II/histidine kinase"/>
    <property type="match status" value="1"/>
</dbReference>
<evidence type="ECO:0000256" key="7">
    <source>
        <dbReference type="ARBA" id="ARBA00022840"/>
    </source>
</evidence>
<keyword evidence="6 12" id="KW-0418">Kinase</keyword>
<comment type="catalytic activity">
    <reaction evidence="1">
        <text>ATP + protein L-histidine = ADP + protein N-phospho-L-histidine.</text>
        <dbReference type="EC" id="2.7.13.3"/>
    </reaction>
</comment>
<dbReference type="AlphaFoldDB" id="A0A0T5X987"/>
<evidence type="ECO:0000256" key="9">
    <source>
        <dbReference type="SAM" id="Phobius"/>
    </source>
</evidence>
<keyword evidence="9" id="KW-0472">Membrane</keyword>
<feature type="transmembrane region" description="Helical" evidence="9">
    <location>
        <begin position="159"/>
        <end position="179"/>
    </location>
</feature>
<dbReference type="STRING" id="592015.HMPREF1705_04165"/>
<reference evidence="13" key="1">
    <citation type="submission" date="2012-09" db="EMBL/GenBank/DDBJ databases">
        <authorList>
            <person name="Weinstock G."/>
            <person name="Sodergren E."/>
            <person name="Clifton S."/>
            <person name="Fulton L."/>
            <person name="Fulton B."/>
            <person name="Courtney L."/>
            <person name="Fronick C."/>
            <person name="Harrison M."/>
            <person name="Strong C."/>
            <person name="Farmer C."/>
            <person name="Delehaunty K."/>
            <person name="Markovic C."/>
            <person name="Hall O."/>
            <person name="Minx P."/>
            <person name="Tomlinson C."/>
            <person name="Mitreva M."/>
            <person name="Nelson J."/>
            <person name="Hou S."/>
            <person name="Wollam A."/>
            <person name="Pepin K.H."/>
            <person name="Johnson M."/>
            <person name="Bhonagiri V."/>
            <person name="Nash W.E."/>
            <person name="Suruliraj S."/>
            <person name="Warren W."/>
            <person name="Chinwalla A."/>
            <person name="Mardis E.R."/>
            <person name="Wilson R.K."/>
        </authorList>
    </citation>
    <scope>NUCLEOTIDE SEQUENCE [LARGE SCALE GENOMIC DNA]</scope>
    <source>
        <strain evidence="13">OS1</strain>
    </source>
</reference>
<dbReference type="Pfam" id="PF02518">
    <property type="entry name" value="HATPase_c"/>
    <property type="match status" value="1"/>
</dbReference>
<dbReference type="OrthoDB" id="9781904at2"/>
<dbReference type="GO" id="GO:0005524">
    <property type="term" value="F:ATP binding"/>
    <property type="evidence" value="ECO:0007669"/>
    <property type="project" value="UniProtKB-KW"/>
</dbReference>
<dbReference type="eggNOG" id="COG4585">
    <property type="taxonomic scope" value="Bacteria"/>
</dbReference>
<evidence type="ECO:0000256" key="8">
    <source>
        <dbReference type="ARBA" id="ARBA00023012"/>
    </source>
</evidence>
<accession>A0A0T5X987</accession>
<proteinExistence type="predicted"/>
<evidence type="ECO:0000256" key="4">
    <source>
        <dbReference type="ARBA" id="ARBA00022679"/>
    </source>
</evidence>
<evidence type="ECO:0000256" key="1">
    <source>
        <dbReference type="ARBA" id="ARBA00000085"/>
    </source>
</evidence>
<evidence type="ECO:0000259" key="10">
    <source>
        <dbReference type="Pfam" id="PF02518"/>
    </source>
</evidence>